<sequence length="215" mass="25081">MRERTFFTEDSEANITNNAIISRKLLLQFKTQLKNPKQINTQKAIINSGGLIPRFLRQAGRLLRRRKFSKNLRTEMQPLKSFPQFRTPERLHNLSKEQVAYAKRLENEASTARKTPKIVNQKEEQEITRIQNEMTRLVNRSNELQDIFTHGGVLDPEKREEEQKHIKNEVTRLSIGIDRLRGGKTSKELKALAKEHRERALALRFAAMRARKAGK</sequence>
<comment type="caution">
    <text evidence="2">The sequence shown here is derived from an EMBL/GenBank/DDBJ whole genome shotgun (WGS) entry which is preliminary data.</text>
</comment>
<proteinExistence type="predicted"/>
<evidence type="ECO:0000313" key="3">
    <source>
        <dbReference type="Proteomes" id="UP000590964"/>
    </source>
</evidence>
<organism evidence="2 3">
    <name type="scientific">Candidatus Iainarchaeum sp</name>
    <dbReference type="NCBI Taxonomy" id="3101447"/>
    <lineage>
        <taxon>Archaea</taxon>
        <taxon>Candidatus Iainarchaeota</taxon>
        <taxon>Candidatus Iainarchaeia</taxon>
        <taxon>Candidatus Iainarchaeales</taxon>
        <taxon>Candidatus Iainarchaeaceae</taxon>
        <taxon>Candidatus Iainarchaeum</taxon>
    </lineage>
</organism>
<evidence type="ECO:0000256" key="1">
    <source>
        <dbReference type="SAM" id="Coils"/>
    </source>
</evidence>
<evidence type="ECO:0000313" key="2">
    <source>
        <dbReference type="EMBL" id="HIH21313.1"/>
    </source>
</evidence>
<feature type="coiled-coil region" evidence="1">
    <location>
        <begin position="120"/>
        <end position="147"/>
    </location>
</feature>
<accession>A0A7J4JU55</accession>
<dbReference type="Proteomes" id="UP000590964">
    <property type="component" value="Unassembled WGS sequence"/>
</dbReference>
<dbReference type="AlphaFoldDB" id="A0A7J4JU55"/>
<gene>
    <name evidence="2" type="ORF">HA222_01465</name>
</gene>
<dbReference type="EMBL" id="DUFW01000023">
    <property type="protein sequence ID" value="HIH21313.1"/>
    <property type="molecule type" value="Genomic_DNA"/>
</dbReference>
<keyword evidence="1" id="KW-0175">Coiled coil</keyword>
<name>A0A7J4JU55_9ARCH</name>
<reference evidence="3" key="1">
    <citation type="journal article" date="2020" name="bioRxiv">
        <title>A rank-normalized archaeal taxonomy based on genome phylogeny resolves widespread incomplete and uneven classifications.</title>
        <authorList>
            <person name="Rinke C."/>
            <person name="Chuvochina M."/>
            <person name="Mussig A.J."/>
            <person name="Chaumeil P.-A."/>
            <person name="Waite D.W."/>
            <person name="Whitman W.B."/>
            <person name="Parks D.H."/>
            <person name="Hugenholtz P."/>
        </authorList>
    </citation>
    <scope>NUCLEOTIDE SEQUENCE [LARGE SCALE GENOMIC DNA]</scope>
</reference>
<protein>
    <submittedName>
        <fullName evidence="2">Uncharacterized protein</fullName>
    </submittedName>
</protein>